<keyword evidence="2" id="KW-0812">Transmembrane</keyword>
<dbReference type="EMBL" id="PUHR01000056">
    <property type="protein sequence ID" value="KAG0668837.1"/>
    <property type="molecule type" value="Genomic_DNA"/>
</dbReference>
<reference evidence="3 4" key="1">
    <citation type="submission" date="2020-11" db="EMBL/GenBank/DDBJ databases">
        <title>Kefir isolates.</title>
        <authorList>
            <person name="Marcisauskas S."/>
            <person name="Kim Y."/>
            <person name="Blasche S."/>
        </authorList>
    </citation>
    <scope>NUCLEOTIDE SEQUENCE [LARGE SCALE GENOMIC DNA]</scope>
    <source>
        <strain evidence="3 4">OG2</strain>
    </source>
</reference>
<evidence type="ECO:0000313" key="4">
    <source>
        <dbReference type="Proteomes" id="UP000750334"/>
    </source>
</evidence>
<evidence type="ECO:0000256" key="2">
    <source>
        <dbReference type="SAM" id="Phobius"/>
    </source>
</evidence>
<keyword evidence="2" id="KW-1133">Transmembrane helix</keyword>
<proteinExistence type="predicted"/>
<accession>A0A9P7BBV1</accession>
<feature type="region of interest" description="Disordered" evidence="1">
    <location>
        <begin position="105"/>
        <end position="149"/>
    </location>
</feature>
<sequence>MMCDHYQDNNNNTIDNANDSYISIYQIVVKAFNSLFTKTSTDSSKLVTVASITNNVATENDKLEFEFENFIVSTIIWFIAILLFILVIALIILVFVNTNKTFTSYDDTDPFDSDLEKQDVTSTRLSVIEEETEDEEEEEEEQQQQQQTA</sequence>
<feature type="transmembrane region" description="Helical" evidence="2">
    <location>
        <begin position="70"/>
        <end position="96"/>
    </location>
</feature>
<evidence type="ECO:0000313" key="3">
    <source>
        <dbReference type="EMBL" id="KAG0668837.1"/>
    </source>
</evidence>
<name>A0A9P7BBV1_MAUEX</name>
<dbReference type="AlphaFoldDB" id="A0A9P7BBV1"/>
<evidence type="ECO:0000256" key="1">
    <source>
        <dbReference type="SAM" id="MobiDB-lite"/>
    </source>
</evidence>
<comment type="caution">
    <text evidence="3">The sequence shown here is derived from an EMBL/GenBank/DDBJ whole genome shotgun (WGS) entry which is preliminary data.</text>
</comment>
<organism evidence="3 4">
    <name type="scientific">Maudiozyma exigua</name>
    <name type="common">Yeast</name>
    <name type="synonym">Kazachstania exigua</name>
    <dbReference type="NCBI Taxonomy" id="34358"/>
    <lineage>
        <taxon>Eukaryota</taxon>
        <taxon>Fungi</taxon>
        <taxon>Dikarya</taxon>
        <taxon>Ascomycota</taxon>
        <taxon>Saccharomycotina</taxon>
        <taxon>Saccharomycetes</taxon>
        <taxon>Saccharomycetales</taxon>
        <taxon>Saccharomycetaceae</taxon>
        <taxon>Maudiozyma</taxon>
    </lineage>
</organism>
<dbReference type="Proteomes" id="UP000750334">
    <property type="component" value="Unassembled WGS sequence"/>
</dbReference>
<protein>
    <submittedName>
        <fullName evidence="3">Uncharacterized protein</fullName>
    </submittedName>
</protein>
<keyword evidence="2" id="KW-0472">Membrane</keyword>
<gene>
    <name evidence="3" type="ORF">C6P45_004320</name>
</gene>
<feature type="compositionally biased region" description="Acidic residues" evidence="1">
    <location>
        <begin position="128"/>
        <end position="142"/>
    </location>
</feature>
<keyword evidence="4" id="KW-1185">Reference proteome</keyword>